<protein>
    <recommendedName>
        <fullName evidence="7">Palmitoyltransferase</fullName>
        <ecNumber evidence="7">2.3.1.225</ecNumber>
    </recommendedName>
</protein>
<feature type="domain" description="Palmitoyltransferase DHHC" evidence="8">
    <location>
        <begin position="143"/>
        <end position="263"/>
    </location>
</feature>
<keyword evidence="5 7" id="KW-0472">Membrane</keyword>
<evidence type="ECO:0000256" key="3">
    <source>
        <dbReference type="ARBA" id="ARBA00022692"/>
    </source>
</evidence>
<dbReference type="EMBL" id="LR904261">
    <property type="protein sequence ID" value="CAD7252710.1"/>
    <property type="molecule type" value="Genomic_DNA"/>
</dbReference>
<dbReference type="PROSITE" id="PS50216">
    <property type="entry name" value="DHHC"/>
    <property type="match status" value="1"/>
</dbReference>
<evidence type="ECO:0000256" key="7">
    <source>
        <dbReference type="RuleBase" id="RU079119"/>
    </source>
</evidence>
<dbReference type="GO" id="GO:0016020">
    <property type="term" value="C:membrane"/>
    <property type="evidence" value="ECO:0007669"/>
    <property type="project" value="UniProtKB-SubCell"/>
</dbReference>
<keyword evidence="4 7" id="KW-1133">Transmembrane helix</keyword>
<dbReference type="EMBL" id="CAJPEV010004744">
    <property type="protein sequence ID" value="CAG0902247.1"/>
    <property type="molecule type" value="Genomic_DNA"/>
</dbReference>
<feature type="transmembrane region" description="Helical" evidence="7">
    <location>
        <begin position="53"/>
        <end position="78"/>
    </location>
</feature>
<evidence type="ECO:0000256" key="2">
    <source>
        <dbReference type="ARBA" id="ARBA00022679"/>
    </source>
</evidence>
<dbReference type="AlphaFoldDB" id="A0A7R9AED7"/>
<dbReference type="InterPro" id="IPR039859">
    <property type="entry name" value="PFA4/ZDH16/20/ERF2-like"/>
</dbReference>
<accession>A0A7R9AED7</accession>
<comment type="catalytic activity">
    <reaction evidence="7">
        <text>L-cysteinyl-[protein] + hexadecanoyl-CoA = S-hexadecanoyl-L-cysteinyl-[protein] + CoA</text>
        <dbReference type="Rhea" id="RHEA:36683"/>
        <dbReference type="Rhea" id="RHEA-COMP:10131"/>
        <dbReference type="Rhea" id="RHEA-COMP:11032"/>
        <dbReference type="ChEBI" id="CHEBI:29950"/>
        <dbReference type="ChEBI" id="CHEBI:57287"/>
        <dbReference type="ChEBI" id="CHEBI:57379"/>
        <dbReference type="ChEBI" id="CHEBI:74151"/>
        <dbReference type="EC" id="2.3.1.225"/>
    </reaction>
</comment>
<dbReference type="Pfam" id="PF01529">
    <property type="entry name" value="DHHC"/>
    <property type="match status" value="1"/>
</dbReference>
<proteinExistence type="inferred from homology"/>
<dbReference type="Proteomes" id="UP000677054">
    <property type="component" value="Unassembled WGS sequence"/>
</dbReference>
<dbReference type="PANTHER" id="PTHR12246">
    <property type="entry name" value="PALMITOYLTRANSFERASE ZDHHC16"/>
    <property type="match status" value="1"/>
</dbReference>
<reference evidence="9" key="1">
    <citation type="submission" date="2020-11" db="EMBL/GenBank/DDBJ databases">
        <authorList>
            <person name="Tran Van P."/>
        </authorList>
    </citation>
    <scope>NUCLEOTIDE SEQUENCE</scope>
</reference>
<keyword evidence="3 7" id="KW-0812">Transmembrane</keyword>
<dbReference type="GO" id="GO:0019706">
    <property type="term" value="F:protein-cysteine S-palmitoyltransferase activity"/>
    <property type="evidence" value="ECO:0007669"/>
    <property type="project" value="UniProtKB-EC"/>
</dbReference>
<evidence type="ECO:0000256" key="6">
    <source>
        <dbReference type="ARBA" id="ARBA00023315"/>
    </source>
</evidence>
<keyword evidence="10" id="KW-1185">Reference proteome</keyword>
<sequence>MQAASLQNKSDRIMARWMRSSFMGRCIQCLALVKWIPVIFVILVVAWSYYAYVVVYCIVILEGKVLSQVLFIILYHLIGGLFMWSYYRTIFTPPGQVPAAFHLSPTALDRLTQASSKDEKGAILAEAAEGLPIRCRNYDGLVRYCEVCQVIKPDRAHHCSVCTRCVLKMDHHCPWVNNCVNFMNYKYFILFMFYAFIFCIYVSLSVLPDFIVFWAKEDQKHRGLKIHVIFLFFVGIMFALSLSFLLFYHMFLVARNRTTLEAFREPILIDGPNKRAFDIGILNNIMQVFGPDILCCFFPTHTALGDGTSFPARHGNRVSYESITPARSHSPVSETQIPMPEDPCRRSDGDFAFYPPGNCNGDLAFHPHGNSKLSDIV</sequence>
<keyword evidence="2 7" id="KW-0808">Transferase</keyword>
<evidence type="ECO:0000259" key="8">
    <source>
        <dbReference type="Pfam" id="PF01529"/>
    </source>
</evidence>
<evidence type="ECO:0000256" key="1">
    <source>
        <dbReference type="ARBA" id="ARBA00004141"/>
    </source>
</evidence>
<keyword evidence="6 7" id="KW-0012">Acyltransferase</keyword>
<name>A0A7R9AED7_9CRUS</name>
<evidence type="ECO:0000313" key="10">
    <source>
        <dbReference type="Proteomes" id="UP000677054"/>
    </source>
</evidence>
<comment type="similarity">
    <text evidence="7">Belongs to the DHHC palmitoyltransferase family.</text>
</comment>
<dbReference type="InterPro" id="IPR001594">
    <property type="entry name" value="Palmitoyltrfase_DHHC"/>
</dbReference>
<organism evidence="9">
    <name type="scientific">Darwinula stevensoni</name>
    <dbReference type="NCBI Taxonomy" id="69355"/>
    <lineage>
        <taxon>Eukaryota</taxon>
        <taxon>Metazoa</taxon>
        <taxon>Ecdysozoa</taxon>
        <taxon>Arthropoda</taxon>
        <taxon>Crustacea</taxon>
        <taxon>Oligostraca</taxon>
        <taxon>Ostracoda</taxon>
        <taxon>Podocopa</taxon>
        <taxon>Podocopida</taxon>
        <taxon>Darwinulocopina</taxon>
        <taxon>Darwinuloidea</taxon>
        <taxon>Darwinulidae</taxon>
        <taxon>Darwinula</taxon>
    </lineage>
</organism>
<comment type="subcellular location">
    <subcellularLocation>
        <location evidence="1">Membrane</location>
        <topology evidence="1">Multi-pass membrane protein</topology>
    </subcellularLocation>
</comment>
<feature type="transmembrane region" description="Helical" evidence="7">
    <location>
        <begin position="226"/>
        <end position="248"/>
    </location>
</feature>
<dbReference type="OrthoDB" id="9909019at2759"/>
<evidence type="ECO:0000256" key="5">
    <source>
        <dbReference type="ARBA" id="ARBA00023136"/>
    </source>
</evidence>
<gene>
    <name evidence="9" type="ORF">DSTB1V02_LOCUS12465</name>
</gene>
<comment type="domain">
    <text evidence="7">The DHHC domain is required for palmitoyltransferase activity.</text>
</comment>
<dbReference type="EC" id="2.3.1.225" evidence="7"/>
<evidence type="ECO:0000313" key="9">
    <source>
        <dbReference type="EMBL" id="CAD7252710.1"/>
    </source>
</evidence>
<evidence type="ECO:0000256" key="4">
    <source>
        <dbReference type="ARBA" id="ARBA00022989"/>
    </source>
</evidence>
<feature type="transmembrane region" description="Helical" evidence="7">
    <location>
        <begin position="187"/>
        <end position="214"/>
    </location>
</feature>